<protein>
    <recommendedName>
        <fullName evidence="3">Separase</fullName>
    </recommendedName>
</protein>
<dbReference type="EMBL" id="GDKF01003546">
    <property type="protein sequence ID" value="JAT75076.1"/>
    <property type="molecule type" value="Transcribed_RNA"/>
</dbReference>
<name>A0A1D2A773_AUXPR</name>
<dbReference type="GO" id="GO:0072686">
    <property type="term" value="C:mitotic spindle"/>
    <property type="evidence" value="ECO:0007669"/>
    <property type="project" value="TreeGrafter"/>
</dbReference>
<organism evidence="2">
    <name type="scientific">Auxenochlorella protothecoides</name>
    <name type="common">Green microalga</name>
    <name type="synonym">Chlorella protothecoides</name>
    <dbReference type="NCBI Taxonomy" id="3075"/>
    <lineage>
        <taxon>Eukaryota</taxon>
        <taxon>Viridiplantae</taxon>
        <taxon>Chlorophyta</taxon>
        <taxon>core chlorophytes</taxon>
        <taxon>Trebouxiophyceae</taxon>
        <taxon>Chlorellales</taxon>
        <taxon>Chlorellaceae</taxon>
        <taxon>Auxenochlorella</taxon>
    </lineage>
</organism>
<feature type="region of interest" description="Disordered" evidence="1">
    <location>
        <begin position="806"/>
        <end position="853"/>
    </location>
</feature>
<dbReference type="GO" id="GO:0005737">
    <property type="term" value="C:cytoplasm"/>
    <property type="evidence" value="ECO:0007669"/>
    <property type="project" value="TreeGrafter"/>
</dbReference>
<reference evidence="2" key="1">
    <citation type="submission" date="2015-08" db="EMBL/GenBank/DDBJ databases">
        <authorList>
            <person name="Babu N.S."/>
            <person name="Beckwith C.J."/>
            <person name="Beseler K.G."/>
            <person name="Brison A."/>
            <person name="Carone J.V."/>
            <person name="Caskin T.P."/>
            <person name="Diamond M."/>
            <person name="Durham M.E."/>
            <person name="Foxe J.M."/>
            <person name="Go M."/>
            <person name="Henderson B.A."/>
            <person name="Jones I.B."/>
            <person name="McGettigan J.A."/>
            <person name="Micheletti S.J."/>
            <person name="Nasrallah M.E."/>
            <person name="Ortiz D."/>
            <person name="Piller C.R."/>
            <person name="Privatt S.R."/>
            <person name="Schneider S.L."/>
            <person name="Sharp S."/>
            <person name="Smith T.C."/>
            <person name="Stanton J.D."/>
            <person name="Ullery H.E."/>
            <person name="Wilson R.J."/>
            <person name="Serrano M.G."/>
            <person name="Buck G."/>
            <person name="Lee V."/>
            <person name="Wang Y."/>
            <person name="Carvalho R."/>
            <person name="Voegtly L."/>
            <person name="Shi R."/>
            <person name="Duckworth R."/>
            <person name="Johnson A."/>
            <person name="Loviza R."/>
            <person name="Walstead R."/>
            <person name="Shah Z."/>
            <person name="Kiflezghi M."/>
            <person name="Wade K."/>
            <person name="Ball S.L."/>
            <person name="Bradley K.W."/>
            <person name="Asai D.J."/>
            <person name="Bowman C.A."/>
            <person name="Russell D.A."/>
            <person name="Pope W.H."/>
            <person name="Jacobs-Sera D."/>
            <person name="Hendrix R.W."/>
            <person name="Hatfull G.F."/>
        </authorList>
    </citation>
    <scope>NUCLEOTIDE SEQUENCE</scope>
</reference>
<dbReference type="GO" id="GO:0004197">
    <property type="term" value="F:cysteine-type endopeptidase activity"/>
    <property type="evidence" value="ECO:0007669"/>
    <property type="project" value="InterPro"/>
</dbReference>
<dbReference type="PANTHER" id="PTHR12792">
    <property type="entry name" value="EXTRA SPINDLE POLES 1-RELATED"/>
    <property type="match status" value="1"/>
</dbReference>
<dbReference type="InterPro" id="IPR005314">
    <property type="entry name" value="Peptidase_C50"/>
</dbReference>
<dbReference type="GO" id="GO:0005634">
    <property type="term" value="C:nucleus"/>
    <property type="evidence" value="ECO:0007669"/>
    <property type="project" value="InterPro"/>
</dbReference>
<feature type="compositionally biased region" description="Acidic residues" evidence="1">
    <location>
        <begin position="809"/>
        <end position="832"/>
    </location>
</feature>
<feature type="non-terminal residue" evidence="2">
    <location>
        <position position="1643"/>
    </location>
</feature>
<accession>A0A1D2A773</accession>
<feature type="compositionally biased region" description="Low complexity" evidence="1">
    <location>
        <begin position="721"/>
        <end position="736"/>
    </location>
</feature>
<evidence type="ECO:0000256" key="1">
    <source>
        <dbReference type="SAM" id="MobiDB-lite"/>
    </source>
</evidence>
<gene>
    <name evidence="2" type="ORF">g.91789</name>
</gene>
<feature type="region of interest" description="Disordered" evidence="1">
    <location>
        <begin position="1098"/>
        <end position="1155"/>
    </location>
</feature>
<feature type="region of interest" description="Disordered" evidence="1">
    <location>
        <begin position="1565"/>
        <end position="1591"/>
    </location>
</feature>
<dbReference type="GO" id="GO:0051307">
    <property type="term" value="P:meiotic chromosome separation"/>
    <property type="evidence" value="ECO:0007669"/>
    <property type="project" value="TreeGrafter"/>
</dbReference>
<feature type="region of interest" description="Disordered" evidence="1">
    <location>
        <begin position="707"/>
        <end position="736"/>
    </location>
</feature>
<dbReference type="GO" id="GO:0006508">
    <property type="term" value="P:proteolysis"/>
    <property type="evidence" value="ECO:0007669"/>
    <property type="project" value="InterPro"/>
</dbReference>
<dbReference type="Pfam" id="PF03568">
    <property type="entry name" value="Separin_C"/>
    <property type="match status" value="1"/>
</dbReference>
<sequence length="1643" mass="166698">MATPEALLEGLRGPDLRGAVQDVDDFFRSTATKTSKNTLATKLLTQIPEFVDSAGPDVASLSELASTACSVLESTGRAPPLNQSLKLRYALVRALVSHNHLPEAHTQAAALCASFQSRVGFPIPAALCTPAIGGLLTLALCCAKTGSGWEDALKFIEAAPAVLSQNGLKNASDHAQALSAYLCKGAAQIRSSGAWATFPTWLAIMLKLAADFPGQSGVLCQAASGALQTCPDELLGPCLAPMQPVLCACAATDPALPLALCKAVAGHRRLTAAGAAAFYALLAALAPSLPPAPLLALLVPLLGGPAAPISLLDRVECSLAELRRACCPVKDAEACLPALNALRRAAAARQADAPALSAREGTVLARALLVLPLVVYRAAEAGASPPPPERRHAAAAACGVAVRLLSSGQCSGLEEILVDLDIAVSALCGWGGLARLSEVADADPDTLGHGAPPESQELAWLSGCLAAAHIAMSSHPASEPRSRDHPRLTPSPITLLVSAASVALTRLRLSCEDKAAAATCTARARADAARRVLELARAAPDEGSAVLRQAAAAAFACFVLWGGEGGSLGPEVAGAVGAAWPAPGLPHAVLAVLGRLGGGKAAQTEACLLLAGQREEDAVAVAASQLLLQEVWPEEEGLLNHAAAVARCAAVGAFPAPYDAEEALAGLLAQLEKGHKDGKARALAAELRGLRCLLALRELIRAGLTPGVPEVPAERPTEGDSGPPGSSAASPSATVGPAVPDLPAWAAARASLAIAIESFEAPEARDGREGATRCTRLTVRRVARLLAWLASDGGLALFDPVDGPAYLAGDEDGSTGEDHEEESDGQAEDSDGDAGLASGDDAGLASGTAATGAPRQAAQLRRAAALRWAAERHALRCDHVLATRCLADAQRLLSPLLYDGGAGACVGAWCRAAALAVPTLRALSQGFDALGLAEEARTALREAQRLAAALGLGAACLRLTEDLAAMLTRHGQAAAAEAAAAARAAIVARLAEGTSRAEAADPAARRTVKPADGAAKRLGLAPRTGAREEREALAQLERDFSRSPATAAGASLEALARGRPSGAATSLGVQALCEAACAAAARALAPRSEGRVAVWGAGAVPPDGRGEAGAEAGDARDEGAIAPAQSRKAGSTRGLAAPHRGRRQPPGPIAHPPKPELDPILWRAVLLSSSLPRLHRRALRAAAPVLAAAGKPHLAALCVHCSLGCALAQQRALVQGRQERTAVDGESEDAASDPASGARLPLLGLDGAALARLARLTDDCLAWLLQGADAVQDESANTPLPDATTRAWRALWHLPKTSTAAPGLPRLLERLEIEAARLLAEALHRLAGRSHAALASLQVWGSGEEGAAGSAPQTLLLCRLERGAPPLMLELPLPERSGGTARALSKDLDGDAEGGPGPQSSLVHRGVQEMERIAAASTASMRDLPTSTPAQARAWWAARLALDDALGALARGLGADWLGPWHALLLGRPAAPAAADGAAPDVTLALRALDPAPGDEPALRRLLEVLAQAGLGPEEAARAARELTPDGAGRGALAALLGGAPPAHSAPALGRPASPVRRAIRFADEEGAGEGSPAPRRAAEGAGGAPPTSTAVRATASPALEGAMGALSLGGAATPAPPAARARSRLRAMLGSAAVTSGRAPAE</sequence>
<feature type="compositionally biased region" description="Low complexity" evidence="1">
    <location>
        <begin position="833"/>
        <end position="853"/>
    </location>
</feature>
<feature type="compositionally biased region" description="Basic and acidic residues" evidence="1">
    <location>
        <begin position="1104"/>
        <end position="1119"/>
    </location>
</feature>
<evidence type="ECO:0008006" key="3">
    <source>
        <dbReference type="Google" id="ProtNLM"/>
    </source>
</evidence>
<dbReference type="PANTHER" id="PTHR12792:SF0">
    <property type="entry name" value="SEPARIN"/>
    <property type="match status" value="1"/>
</dbReference>
<feature type="region of interest" description="Disordered" evidence="1">
    <location>
        <begin position="1370"/>
        <end position="1402"/>
    </location>
</feature>
<proteinExistence type="predicted"/>
<evidence type="ECO:0000313" key="2">
    <source>
        <dbReference type="EMBL" id="JAT75076.1"/>
    </source>
</evidence>